<dbReference type="RefSeq" id="WP_094200549.1">
    <property type="nucleotide sequence ID" value="NZ_NBIM01000001.1"/>
</dbReference>
<sequence>MFIFKVRDGEAARAEIRIQALDWSEQGEVEFCCNSDALAVVLLSGCRSGRGHFELLAGAKPMDVEQWLDYLQEQGRLSQVEVTIHSPLDDGYAALTGLDEEQVQTLLQLVYKVGGFNRLQIMRYLKHRNNASTMSTRYSPEELTRYRHLGELINYLIKLKSASAP</sequence>
<dbReference type="Proteomes" id="UP000242757">
    <property type="component" value="Unassembled WGS sequence"/>
</dbReference>
<proteinExistence type="predicted"/>
<evidence type="ECO:0000313" key="1">
    <source>
        <dbReference type="EMBL" id="OXY83779.1"/>
    </source>
</evidence>
<protein>
    <submittedName>
        <fullName evidence="1">Uncharacterized protein</fullName>
    </submittedName>
</protein>
<keyword evidence="2" id="KW-1185">Reference proteome</keyword>
<dbReference type="EMBL" id="NBIM01000001">
    <property type="protein sequence ID" value="OXY83779.1"/>
    <property type="molecule type" value="Genomic_DNA"/>
</dbReference>
<accession>A0A233RK66</accession>
<gene>
    <name evidence="1" type="ORF">B6S08_04910</name>
</gene>
<dbReference type="AlphaFoldDB" id="A0A233RK66"/>
<organism evidence="1 2">
    <name type="scientific">Oceanimonas doudoroffii</name>
    <dbReference type="NCBI Taxonomy" id="84158"/>
    <lineage>
        <taxon>Bacteria</taxon>
        <taxon>Pseudomonadati</taxon>
        <taxon>Pseudomonadota</taxon>
        <taxon>Gammaproteobacteria</taxon>
        <taxon>Aeromonadales</taxon>
        <taxon>Aeromonadaceae</taxon>
        <taxon>Oceanimonas</taxon>
    </lineage>
</organism>
<evidence type="ECO:0000313" key="2">
    <source>
        <dbReference type="Proteomes" id="UP000242757"/>
    </source>
</evidence>
<comment type="caution">
    <text evidence="1">The sequence shown here is derived from an EMBL/GenBank/DDBJ whole genome shotgun (WGS) entry which is preliminary data.</text>
</comment>
<reference evidence="1 2" key="1">
    <citation type="submission" date="2017-08" db="EMBL/GenBank/DDBJ databases">
        <title>A Genome Sequence of Oceanimonas doudoroffii ATCC 27123T.</title>
        <authorList>
            <person name="Brennan M.A."/>
            <person name="Maclea K.S."/>
            <person name="Mcclelland W.D."/>
            <person name="Trachtenberg A.M."/>
        </authorList>
    </citation>
    <scope>NUCLEOTIDE SEQUENCE [LARGE SCALE GENOMIC DNA]</scope>
    <source>
        <strain evidence="1 2">ATCC 27123</strain>
    </source>
</reference>
<name>A0A233RK66_9GAMM</name>
<dbReference type="OrthoDB" id="5590091at2"/>